<reference evidence="1" key="1">
    <citation type="submission" date="2021-08" db="EMBL/GenBank/DDBJ databases">
        <title>The first chromosome-level gecko genome reveals the dynamic sex chromosomes of Neotropical dwarf geckos (Sphaerodactylidae: Sphaerodactylus).</title>
        <authorList>
            <person name="Pinto B.J."/>
            <person name="Keating S.E."/>
            <person name="Gamble T."/>
        </authorList>
    </citation>
    <scope>NUCLEOTIDE SEQUENCE</scope>
    <source>
        <strain evidence="1">TG3544</strain>
    </source>
</reference>
<gene>
    <name evidence="1" type="ORF">K3G42_008062</name>
</gene>
<evidence type="ECO:0000313" key="1">
    <source>
        <dbReference type="EMBL" id="KAH7991631.1"/>
    </source>
</evidence>
<name>A0ACB8EHF6_9SAUR</name>
<proteinExistence type="predicted"/>
<dbReference type="Proteomes" id="UP000827872">
    <property type="component" value="Linkage Group LG03"/>
</dbReference>
<organism evidence="1 2">
    <name type="scientific">Sphaerodactylus townsendi</name>
    <dbReference type="NCBI Taxonomy" id="933632"/>
    <lineage>
        <taxon>Eukaryota</taxon>
        <taxon>Metazoa</taxon>
        <taxon>Chordata</taxon>
        <taxon>Craniata</taxon>
        <taxon>Vertebrata</taxon>
        <taxon>Euteleostomi</taxon>
        <taxon>Lepidosauria</taxon>
        <taxon>Squamata</taxon>
        <taxon>Bifurcata</taxon>
        <taxon>Gekkota</taxon>
        <taxon>Sphaerodactylidae</taxon>
        <taxon>Sphaerodactylus</taxon>
    </lineage>
</organism>
<protein>
    <submittedName>
        <fullName evidence="1">Uncharacterized protein</fullName>
    </submittedName>
</protein>
<sequence length="327" mass="36344">MGDSSRPVTAEETEVSAEGVCEKHGEDVHLFCMEDQIPLCAVRRESKAHELHTEIPREQTASMKYQGTGSSRSGWKEELRPSTSGDSNITSDSKENVSSKLSVEGIVGIRGHLLSFKGEKLSGNEKDHTDELMLMEQWVDFNFSERKEEGTRSNSRIQNSIIWIVLVVFTIQIVGLVTTILVFTMAKTDVRPSVTPTPCCPHGWIMSQGRCFHFLDLEGGWDAGQQHCSSLGASLAVIDNFEKLNQSVAVHHKGPFNHWVGLLRQPGESWKWPDGTAFNNQFEVGGDGPCAYLNNGIVSSTDCSTEKKYLCSQRARQERSPGHCRET</sequence>
<comment type="caution">
    <text evidence="1">The sequence shown here is derived from an EMBL/GenBank/DDBJ whole genome shotgun (WGS) entry which is preliminary data.</text>
</comment>
<dbReference type="EMBL" id="CM037616">
    <property type="protein sequence ID" value="KAH7991631.1"/>
    <property type="molecule type" value="Genomic_DNA"/>
</dbReference>
<evidence type="ECO:0000313" key="2">
    <source>
        <dbReference type="Proteomes" id="UP000827872"/>
    </source>
</evidence>
<keyword evidence="2" id="KW-1185">Reference proteome</keyword>
<accession>A0ACB8EHF6</accession>